<keyword evidence="3" id="KW-1185">Reference proteome</keyword>
<evidence type="ECO:0000313" key="3">
    <source>
        <dbReference type="Proteomes" id="UP000727407"/>
    </source>
</evidence>
<evidence type="ECO:0000256" key="1">
    <source>
        <dbReference type="SAM" id="MobiDB-lite"/>
    </source>
</evidence>
<gene>
    <name evidence="2" type="ORF">DAT39_011658</name>
</gene>
<dbReference type="Proteomes" id="UP000727407">
    <property type="component" value="Unassembled WGS sequence"/>
</dbReference>
<evidence type="ECO:0000313" key="2">
    <source>
        <dbReference type="EMBL" id="KAF5898612.1"/>
    </source>
</evidence>
<feature type="compositionally biased region" description="Basic residues" evidence="1">
    <location>
        <begin position="24"/>
        <end position="34"/>
    </location>
</feature>
<accession>A0A8J4UMB0</accession>
<feature type="region of interest" description="Disordered" evidence="1">
    <location>
        <begin position="1"/>
        <end position="44"/>
    </location>
</feature>
<dbReference type="AlphaFoldDB" id="A0A8J4UMB0"/>
<sequence>MTDPQPVEEQWNSGAIPKSPKEKAGRRRVSRRTPRAVYSAPSGDQQNVQFSAMPRLNHALSCLFHTLQ</sequence>
<dbReference type="EMBL" id="QNUK01000194">
    <property type="protein sequence ID" value="KAF5898612.1"/>
    <property type="molecule type" value="Genomic_DNA"/>
</dbReference>
<organism evidence="2 3">
    <name type="scientific">Clarias magur</name>
    <name type="common">Asian catfish</name>
    <name type="synonym">Macropteronotus magur</name>
    <dbReference type="NCBI Taxonomy" id="1594786"/>
    <lineage>
        <taxon>Eukaryota</taxon>
        <taxon>Metazoa</taxon>
        <taxon>Chordata</taxon>
        <taxon>Craniata</taxon>
        <taxon>Vertebrata</taxon>
        <taxon>Euteleostomi</taxon>
        <taxon>Actinopterygii</taxon>
        <taxon>Neopterygii</taxon>
        <taxon>Teleostei</taxon>
        <taxon>Ostariophysi</taxon>
        <taxon>Siluriformes</taxon>
        <taxon>Clariidae</taxon>
        <taxon>Clarias</taxon>
    </lineage>
</organism>
<reference evidence="2" key="1">
    <citation type="submission" date="2020-07" db="EMBL/GenBank/DDBJ databases">
        <title>Clarias magur genome sequencing, assembly and annotation.</title>
        <authorList>
            <person name="Kushwaha B."/>
            <person name="Kumar R."/>
            <person name="Das P."/>
            <person name="Joshi C.G."/>
            <person name="Kumar D."/>
            <person name="Nagpure N.S."/>
            <person name="Pandey M."/>
            <person name="Agarwal S."/>
            <person name="Srivastava S."/>
            <person name="Singh M."/>
            <person name="Sahoo L."/>
            <person name="Jayasankar P."/>
            <person name="Meher P.K."/>
            <person name="Koringa P.G."/>
            <person name="Iquebal M.A."/>
            <person name="Das S.P."/>
            <person name="Bit A."/>
            <person name="Patnaik S."/>
            <person name="Patel N."/>
            <person name="Shah T.M."/>
            <person name="Hinsu A."/>
            <person name="Jena J.K."/>
        </authorList>
    </citation>
    <scope>NUCLEOTIDE SEQUENCE</scope>
    <source>
        <strain evidence="2">CIFAMagur01</strain>
        <tissue evidence="2">Testis</tissue>
    </source>
</reference>
<comment type="caution">
    <text evidence="2">The sequence shown here is derived from an EMBL/GenBank/DDBJ whole genome shotgun (WGS) entry which is preliminary data.</text>
</comment>
<proteinExistence type="predicted"/>
<name>A0A8J4UMB0_CLAMG</name>
<protein>
    <submittedName>
        <fullName evidence="2">Mitochondrial glycine transporter</fullName>
    </submittedName>
</protein>